<organism evidence="1 2">
    <name type="scientific">Racocetra persica</name>
    <dbReference type="NCBI Taxonomy" id="160502"/>
    <lineage>
        <taxon>Eukaryota</taxon>
        <taxon>Fungi</taxon>
        <taxon>Fungi incertae sedis</taxon>
        <taxon>Mucoromycota</taxon>
        <taxon>Glomeromycotina</taxon>
        <taxon>Glomeromycetes</taxon>
        <taxon>Diversisporales</taxon>
        <taxon>Gigasporaceae</taxon>
        <taxon>Racocetra</taxon>
    </lineage>
</organism>
<sequence length="99" mass="11477">MIHTIPNAAIAYQNIVGIKTIWQNQIAHHVTELTARLNNRNNVDKTTWMKLKQAQLNLKSRKCILGLSIQILEQVSKIRRKSAAIQRKDRNYESTRKEA</sequence>
<proteinExistence type="predicted"/>
<dbReference type="EMBL" id="CAJVQC010000699">
    <property type="protein sequence ID" value="CAG8478094.1"/>
    <property type="molecule type" value="Genomic_DNA"/>
</dbReference>
<keyword evidence="2" id="KW-1185">Reference proteome</keyword>
<evidence type="ECO:0000313" key="2">
    <source>
        <dbReference type="Proteomes" id="UP000789920"/>
    </source>
</evidence>
<accession>A0ACA9KJZ4</accession>
<gene>
    <name evidence="1" type="ORF">RPERSI_LOCUS862</name>
</gene>
<reference evidence="1" key="1">
    <citation type="submission" date="2021-06" db="EMBL/GenBank/DDBJ databases">
        <authorList>
            <person name="Kallberg Y."/>
            <person name="Tangrot J."/>
            <person name="Rosling A."/>
        </authorList>
    </citation>
    <scope>NUCLEOTIDE SEQUENCE</scope>
    <source>
        <strain evidence="1">MA461A</strain>
    </source>
</reference>
<name>A0ACA9KJZ4_9GLOM</name>
<evidence type="ECO:0000313" key="1">
    <source>
        <dbReference type="EMBL" id="CAG8478094.1"/>
    </source>
</evidence>
<comment type="caution">
    <text evidence="1">The sequence shown here is derived from an EMBL/GenBank/DDBJ whole genome shotgun (WGS) entry which is preliminary data.</text>
</comment>
<protein>
    <submittedName>
        <fullName evidence="1">7270_t:CDS:1</fullName>
    </submittedName>
</protein>
<dbReference type="Proteomes" id="UP000789920">
    <property type="component" value="Unassembled WGS sequence"/>
</dbReference>